<name>A0A1J0VW51_9NOCA</name>
<dbReference type="EMBL" id="CP018082">
    <property type="protein sequence ID" value="APE36233.1"/>
    <property type="molecule type" value="Genomic_DNA"/>
</dbReference>
<sequence length="298" mass="33411">MASRLRGHYGAPLRREFVVRSERGEPTPLNRLMSSQGAAGGGRGGRQRLALLLTALWVCSKPPHSTKHSAGWWAEMIGLPEPRGQAAGRSVVANLRELDRRGFITLEAGRDGLLPKVSLRSELGTGEPYVRPHLDPYPSFIRVPETLWTRGLIGELDARALAMYLLLIYYTNLDSRNEIWFSNTAFRERHGMAEATRLNGLNTLVNLGVATMREDYVDAAHDVGYRTIKRRFYRLDPLYIPPATSKPDTEPKVSNTDIEPKPMNRWPEAVPEIDPWASFPAGNQPTGAKHFDDETPIF</sequence>
<dbReference type="AlphaFoldDB" id="A0A1J0VW51"/>
<organism evidence="2 3">
    <name type="scientific">Nocardia mangyaensis</name>
    <dbReference type="NCBI Taxonomy" id="2213200"/>
    <lineage>
        <taxon>Bacteria</taxon>
        <taxon>Bacillati</taxon>
        <taxon>Actinomycetota</taxon>
        <taxon>Actinomycetes</taxon>
        <taxon>Mycobacteriales</taxon>
        <taxon>Nocardiaceae</taxon>
        <taxon>Nocardia</taxon>
    </lineage>
</organism>
<accession>A0A1J0VW51</accession>
<dbReference type="Proteomes" id="UP000183810">
    <property type="component" value="Chromosome"/>
</dbReference>
<feature type="region of interest" description="Disordered" evidence="1">
    <location>
        <begin position="243"/>
        <end position="298"/>
    </location>
</feature>
<keyword evidence="3" id="KW-1185">Reference proteome</keyword>
<evidence type="ECO:0000313" key="3">
    <source>
        <dbReference type="Proteomes" id="UP000183810"/>
    </source>
</evidence>
<reference evidence="2" key="1">
    <citation type="submission" date="2016-11" db="EMBL/GenBank/DDBJ databases">
        <authorList>
            <person name="Jaros S."/>
            <person name="Januszkiewicz K."/>
            <person name="Wedrychowicz H."/>
        </authorList>
    </citation>
    <scope>NUCLEOTIDE SEQUENCE [LARGE SCALE GENOMIC DNA]</scope>
    <source>
        <strain evidence="2">Y48</strain>
    </source>
</reference>
<proteinExistence type="predicted"/>
<evidence type="ECO:0000256" key="1">
    <source>
        <dbReference type="SAM" id="MobiDB-lite"/>
    </source>
</evidence>
<dbReference type="KEGG" id="nsl:BOX37_22485"/>
<feature type="compositionally biased region" description="Basic and acidic residues" evidence="1">
    <location>
        <begin position="289"/>
        <end position="298"/>
    </location>
</feature>
<protein>
    <submittedName>
        <fullName evidence="2">Uncharacterized protein</fullName>
    </submittedName>
</protein>
<evidence type="ECO:0000313" key="2">
    <source>
        <dbReference type="EMBL" id="APE36233.1"/>
    </source>
</evidence>
<gene>
    <name evidence="2" type="ORF">BOX37_22485</name>
</gene>